<reference evidence="10" key="1">
    <citation type="journal article" date="2013" name="Genome Announc.">
        <title>Draft genome sequence of the grapevine dieback fungus Eutypa lata UCR-EL1.</title>
        <authorList>
            <person name="Blanco-Ulate B."/>
            <person name="Rolshausen P.E."/>
            <person name="Cantu D."/>
        </authorList>
    </citation>
    <scope>NUCLEOTIDE SEQUENCE [LARGE SCALE GENOMIC DNA]</scope>
    <source>
        <strain evidence="10">UCR-EL1</strain>
    </source>
</reference>
<dbReference type="EMBL" id="KB705373">
    <property type="protein sequence ID" value="EMR72821.1"/>
    <property type="molecule type" value="Genomic_DNA"/>
</dbReference>
<dbReference type="OrthoDB" id="5342292at2759"/>
<dbReference type="AlphaFoldDB" id="M7TS85"/>
<feature type="domain" description="Rhodopsin" evidence="8">
    <location>
        <begin position="1"/>
        <end position="138"/>
    </location>
</feature>
<keyword evidence="2 7" id="KW-0812">Transmembrane</keyword>
<evidence type="ECO:0000313" key="9">
    <source>
        <dbReference type="EMBL" id="EMR72821.1"/>
    </source>
</evidence>
<dbReference type="InterPro" id="IPR049326">
    <property type="entry name" value="Rhodopsin_dom_fungi"/>
</dbReference>
<evidence type="ECO:0000256" key="3">
    <source>
        <dbReference type="ARBA" id="ARBA00022989"/>
    </source>
</evidence>
<evidence type="ECO:0000256" key="4">
    <source>
        <dbReference type="ARBA" id="ARBA00023136"/>
    </source>
</evidence>
<dbReference type="InterPro" id="IPR052337">
    <property type="entry name" value="SAT4-like"/>
</dbReference>
<dbReference type="PANTHER" id="PTHR33048:SF160">
    <property type="entry name" value="SAT4 FAMILY MEMBRANE PROTEIN"/>
    <property type="match status" value="1"/>
</dbReference>
<dbReference type="PANTHER" id="PTHR33048">
    <property type="entry name" value="PTH11-LIKE INTEGRAL MEMBRANE PROTEIN (AFU_ORTHOLOGUE AFUA_5G11245)"/>
    <property type="match status" value="1"/>
</dbReference>
<evidence type="ECO:0000256" key="5">
    <source>
        <dbReference type="ARBA" id="ARBA00038359"/>
    </source>
</evidence>
<evidence type="ECO:0000256" key="7">
    <source>
        <dbReference type="SAM" id="Phobius"/>
    </source>
</evidence>
<dbReference type="HOGENOM" id="CLU_028200_12_8_1"/>
<sequence>MYVRLFIKRVWILEDAIVATAWAGTIGYCAIMRTTMSHHGGEHGWDITHAEASQAAYWFHVSAVEYGFFIGMTKLAVLWLYRRVFSPVRWSPFDMAIVFLAGFTIAFYTSTTLVKIFECTPRERIWNKDIPGRCIQIKWILNPLPQGAHVECRPNLDVPSAPVFATIGFVVRLNNSGNPDTTWNQPEILLWAAPELTSGILCVCFPELAVLFRKKSRNAYKARRPTDTELHGWNLSKGPPAKPPSDPYSARSLMSTILSKNGTAFSTNGDNQYIELQDQGNAVQVVPVKQSPPSAPDGVVVLRNEIKVEHQERSRA</sequence>
<comment type="similarity">
    <text evidence="5">Belongs to the SAT4 family.</text>
</comment>
<feature type="transmembrane region" description="Helical" evidence="7">
    <location>
        <begin position="56"/>
        <end position="81"/>
    </location>
</feature>
<evidence type="ECO:0000259" key="8">
    <source>
        <dbReference type="Pfam" id="PF20684"/>
    </source>
</evidence>
<name>M7TS85_EUTLA</name>
<dbReference type="Pfam" id="PF20684">
    <property type="entry name" value="Fung_rhodopsin"/>
    <property type="match status" value="1"/>
</dbReference>
<dbReference type="KEGG" id="ela:UCREL1_132"/>
<feature type="transmembrane region" description="Helical" evidence="7">
    <location>
        <begin position="12"/>
        <end position="36"/>
    </location>
</feature>
<evidence type="ECO:0000256" key="1">
    <source>
        <dbReference type="ARBA" id="ARBA00004141"/>
    </source>
</evidence>
<accession>M7TS85</accession>
<gene>
    <name evidence="9" type="ORF">UCREL1_132</name>
</gene>
<keyword evidence="3 7" id="KW-1133">Transmembrane helix</keyword>
<keyword evidence="10" id="KW-1185">Reference proteome</keyword>
<dbReference type="Proteomes" id="UP000012174">
    <property type="component" value="Unassembled WGS sequence"/>
</dbReference>
<protein>
    <submittedName>
        <fullName evidence="9">Putative integral membrane protein</fullName>
    </submittedName>
</protein>
<proteinExistence type="inferred from homology"/>
<organism evidence="9 10">
    <name type="scientific">Eutypa lata (strain UCR-EL1)</name>
    <name type="common">Grapevine dieback disease fungus</name>
    <name type="synonym">Eutypa armeniacae</name>
    <dbReference type="NCBI Taxonomy" id="1287681"/>
    <lineage>
        <taxon>Eukaryota</taxon>
        <taxon>Fungi</taxon>
        <taxon>Dikarya</taxon>
        <taxon>Ascomycota</taxon>
        <taxon>Pezizomycotina</taxon>
        <taxon>Sordariomycetes</taxon>
        <taxon>Xylariomycetidae</taxon>
        <taxon>Xylariales</taxon>
        <taxon>Diatrypaceae</taxon>
        <taxon>Eutypa</taxon>
    </lineage>
</organism>
<keyword evidence="4 7" id="KW-0472">Membrane</keyword>
<evidence type="ECO:0000256" key="2">
    <source>
        <dbReference type="ARBA" id="ARBA00022692"/>
    </source>
</evidence>
<feature type="region of interest" description="Disordered" evidence="6">
    <location>
        <begin position="221"/>
        <end position="249"/>
    </location>
</feature>
<feature type="transmembrane region" description="Helical" evidence="7">
    <location>
        <begin position="93"/>
        <end position="117"/>
    </location>
</feature>
<comment type="subcellular location">
    <subcellularLocation>
        <location evidence="1">Membrane</location>
        <topology evidence="1">Multi-pass membrane protein</topology>
    </subcellularLocation>
</comment>
<evidence type="ECO:0000256" key="6">
    <source>
        <dbReference type="SAM" id="MobiDB-lite"/>
    </source>
</evidence>
<evidence type="ECO:0000313" key="10">
    <source>
        <dbReference type="Proteomes" id="UP000012174"/>
    </source>
</evidence>
<dbReference type="GO" id="GO:0016020">
    <property type="term" value="C:membrane"/>
    <property type="evidence" value="ECO:0007669"/>
    <property type="project" value="UniProtKB-SubCell"/>
</dbReference>